<evidence type="ECO:0000256" key="1">
    <source>
        <dbReference type="SAM" id="Phobius"/>
    </source>
</evidence>
<feature type="transmembrane region" description="Helical" evidence="1">
    <location>
        <begin position="12"/>
        <end position="31"/>
    </location>
</feature>
<feature type="transmembrane region" description="Helical" evidence="1">
    <location>
        <begin position="333"/>
        <end position="353"/>
    </location>
</feature>
<feature type="transmembrane region" description="Helical" evidence="1">
    <location>
        <begin position="253"/>
        <end position="270"/>
    </location>
</feature>
<feature type="transmembrane region" description="Helical" evidence="1">
    <location>
        <begin position="163"/>
        <end position="183"/>
    </location>
</feature>
<feature type="transmembrane region" description="Helical" evidence="1">
    <location>
        <begin position="277"/>
        <end position="300"/>
    </location>
</feature>
<accession>A0A239XNB5</accession>
<dbReference type="Proteomes" id="UP000215144">
    <property type="component" value="Chromosome 1"/>
</dbReference>
<feature type="transmembrane region" description="Helical" evidence="1">
    <location>
        <begin position="360"/>
        <end position="382"/>
    </location>
</feature>
<organism evidence="2 3">
    <name type="scientific">Streptococcus acidominimus</name>
    <dbReference type="NCBI Taxonomy" id="1326"/>
    <lineage>
        <taxon>Bacteria</taxon>
        <taxon>Bacillati</taxon>
        <taxon>Bacillota</taxon>
        <taxon>Bacilli</taxon>
        <taxon>Lactobacillales</taxon>
        <taxon>Streptococcaceae</taxon>
        <taxon>Streptococcus</taxon>
    </lineage>
</organism>
<keyword evidence="1 2" id="KW-0812">Transmembrane</keyword>
<name>A0A239XNB5_STRAI</name>
<feature type="transmembrane region" description="Helical" evidence="1">
    <location>
        <begin position="71"/>
        <end position="88"/>
    </location>
</feature>
<dbReference type="Pfam" id="PF19528">
    <property type="entry name" value="DUF6056"/>
    <property type="match status" value="1"/>
</dbReference>
<feature type="transmembrane region" description="Helical" evidence="1">
    <location>
        <begin position="388"/>
        <end position="408"/>
    </location>
</feature>
<sequence length="417" mass="47205">MKLSQEKGYWSILGIFIVIMTIGQVVIPVMGDDAFFINQSFSVDWLVGRYQQWSSRIFIEAILVLISKQLWLFRVFNAIIFVSLLDLLTESSFGRHIKGLFLVAIFFLFLPVTLFLSAGWLATSLNYLWPITAGIFVMKQLDKTVTAKTLLGLSVLTLFATNQEQVCITILLMLLGKLLFLVVTKEKIHCAHYLVLGLTMINVVLIALSPGNQSRQVQSIPTFFPEFAQFGLFDKINLGISNTSKVLLVQQNMLMLFFVTLLAVFAILYSKKWYLKYLSVIPLLVVPINIILITLTHNGYTIQAFSQYLLEKQSSPALSQVLQLVATLLTNDVSIILNVGFILIFFCILLCLWEMSQSLSLPYLFTVGLASHAMMGFSPSIFKSGDRTAFILYMVIIYVILSVLKRFYNQTEVTDRK</sequence>
<feature type="transmembrane region" description="Helical" evidence="1">
    <location>
        <begin position="100"/>
        <end position="122"/>
    </location>
</feature>
<evidence type="ECO:0000313" key="2">
    <source>
        <dbReference type="EMBL" id="SNV47524.1"/>
    </source>
</evidence>
<keyword evidence="1" id="KW-1133">Transmembrane helix</keyword>
<dbReference type="OrthoDB" id="2284195at2"/>
<dbReference type="GeneID" id="301157034"/>
<dbReference type="InterPro" id="IPR045691">
    <property type="entry name" value="DUF6056"/>
</dbReference>
<reference evidence="2 3" key="1">
    <citation type="submission" date="2017-06" db="EMBL/GenBank/DDBJ databases">
        <authorList>
            <consortium name="Pathogen Informatics"/>
        </authorList>
    </citation>
    <scope>NUCLEOTIDE SEQUENCE [LARGE SCALE GENOMIC DNA]</scope>
    <source>
        <strain evidence="2 3">NCTC11291</strain>
    </source>
</reference>
<keyword evidence="1" id="KW-0472">Membrane</keyword>
<evidence type="ECO:0000313" key="3">
    <source>
        <dbReference type="Proteomes" id="UP000215144"/>
    </source>
</evidence>
<dbReference type="EMBL" id="LT906454">
    <property type="protein sequence ID" value="SNV47524.1"/>
    <property type="molecule type" value="Genomic_DNA"/>
</dbReference>
<dbReference type="KEGG" id="saco:SAME_02370"/>
<dbReference type="AlphaFoldDB" id="A0A239XNB5"/>
<proteinExistence type="predicted"/>
<protein>
    <submittedName>
        <fullName evidence="2">Serotype determinant, transmembrane protein</fullName>
    </submittedName>
</protein>
<gene>
    <name evidence="2" type="ORF">SAMEA4504048_02370</name>
</gene>
<dbReference type="RefSeq" id="WP_029691461.1">
    <property type="nucleotide sequence ID" value="NZ_LT906454.1"/>
</dbReference>
<feature type="transmembrane region" description="Helical" evidence="1">
    <location>
        <begin position="190"/>
        <end position="208"/>
    </location>
</feature>